<dbReference type="InterPro" id="IPR010481">
    <property type="entry name" value="Cdc24/Scd1_N"/>
</dbReference>
<dbReference type="PROSITE" id="PS50010">
    <property type="entry name" value="DH_2"/>
    <property type="match status" value="1"/>
</dbReference>
<feature type="region of interest" description="Disordered" evidence="2">
    <location>
        <begin position="913"/>
        <end position="933"/>
    </location>
</feature>
<feature type="compositionally biased region" description="Acidic residues" evidence="2">
    <location>
        <begin position="681"/>
        <end position="694"/>
    </location>
</feature>
<evidence type="ECO:0000313" key="6">
    <source>
        <dbReference type="Proteomes" id="UP001212841"/>
    </source>
</evidence>
<dbReference type="GO" id="GO:0005737">
    <property type="term" value="C:cytoplasm"/>
    <property type="evidence" value="ECO:0007669"/>
    <property type="project" value="TreeGrafter"/>
</dbReference>
<dbReference type="InterPro" id="IPR053793">
    <property type="entry name" value="PB1-like"/>
</dbReference>
<dbReference type="Proteomes" id="UP001212841">
    <property type="component" value="Unassembled WGS sequence"/>
</dbReference>
<gene>
    <name evidence="5" type="ORF">HK097_005348</name>
</gene>
<feature type="compositionally biased region" description="Pro residues" evidence="2">
    <location>
        <begin position="641"/>
        <end position="650"/>
    </location>
</feature>
<dbReference type="SMART" id="SM00325">
    <property type="entry name" value="RhoGEF"/>
    <property type="match status" value="1"/>
</dbReference>
<dbReference type="AlphaFoldDB" id="A0AAD5X4V1"/>
<keyword evidence="6" id="KW-1185">Reference proteome</keyword>
<dbReference type="Gene3D" id="2.30.29.30">
    <property type="entry name" value="Pleckstrin-homology domain (PH domain)/Phosphotyrosine-binding domain (PTB)"/>
    <property type="match status" value="1"/>
</dbReference>
<dbReference type="SUPFAM" id="SSF48065">
    <property type="entry name" value="DBL homology domain (DH-domain)"/>
    <property type="match status" value="1"/>
</dbReference>
<dbReference type="GO" id="GO:0030010">
    <property type="term" value="P:establishment of cell polarity"/>
    <property type="evidence" value="ECO:0007669"/>
    <property type="project" value="TreeGrafter"/>
</dbReference>
<dbReference type="GO" id="GO:0031106">
    <property type="term" value="P:septin ring organization"/>
    <property type="evidence" value="ECO:0007669"/>
    <property type="project" value="TreeGrafter"/>
</dbReference>
<dbReference type="InterPro" id="IPR035899">
    <property type="entry name" value="DBL_dom_sf"/>
</dbReference>
<feature type="compositionally biased region" description="Pro residues" evidence="2">
    <location>
        <begin position="611"/>
        <end position="626"/>
    </location>
</feature>
<evidence type="ECO:0000256" key="1">
    <source>
        <dbReference type="SAM" id="Coils"/>
    </source>
</evidence>
<dbReference type="Pfam" id="PF15411">
    <property type="entry name" value="PH_10"/>
    <property type="match status" value="1"/>
</dbReference>
<evidence type="ECO:0000313" key="5">
    <source>
        <dbReference type="EMBL" id="KAJ3056671.1"/>
    </source>
</evidence>
<dbReference type="GO" id="GO:0043332">
    <property type="term" value="C:mating projection tip"/>
    <property type="evidence" value="ECO:0007669"/>
    <property type="project" value="TreeGrafter"/>
</dbReference>
<dbReference type="Pfam" id="PF00621">
    <property type="entry name" value="RhoGEF"/>
    <property type="match status" value="1"/>
</dbReference>
<organism evidence="5 6">
    <name type="scientific">Rhizophlyctis rosea</name>
    <dbReference type="NCBI Taxonomy" id="64517"/>
    <lineage>
        <taxon>Eukaryota</taxon>
        <taxon>Fungi</taxon>
        <taxon>Fungi incertae sedis</taxon>
        <taxon>Chytridiomycota</taxon>
        <taxon>Chytridiomycota incertae sedis</taxon>
        <taxon>Chytridiomycetes</taxon>
        <taxon>Rhizophlyctidales</taxon>
        <taxon>Rhizophlyctidaceae</taxon>
        <taxon>Rhizophlyctis</taxon>
    </lineage>
</organism>
<protein>
    <submittedName>
        <fullName evidence="5">Uncharacterized protein</fullName>
    </submittedName>
</protein>
<dbReference type="InterPro" id="IPR000270">
    <property type="entry name" value="PB1_dom"/>
</dbReference>
<feature type="compositionally biased region" description="Polar residues" evidence="2">
    <location>
        <begin position="469"/>
        <end position="480"/>
    </location>
</feature>
<evidence type="ECO:0000256" key="2">
    <source>
        <dbReference type="SAM" id="MobiDB-lite"/>
    </source>
</evidence>
<dbReference type="InterPro" id="IPR033511">
    <property type="entry name" value="Cdc24/Scd1_PH_dom"/>
</dbReference>
<dbReference type="CDD" id="cd00160">
    <property type="entry name" value="RhoGEF"/>
    <property type="match status" value="1"/>
</dbReference>
<name>A0AAD5X4V1_9FUNG</name>
<dbReference type="InterPro" id="IPR000219">
    <property type="entry name" value="DH_dom"/>
</dbReference>
<feature type="compositionally biased region" description="Polar residues" evidence="2">
    <location>
        <begin position="490"/>
        <end position="509"/>
    </location>
</feature>
<dbReference type="GO" id="GO:0000935">
    <property type="term" value="C:division septum"/>
    <property type="evidence" value="ECO:0007669"/>
    <property type="project" value="TreeGrafter"/>
</dbReference>
<dbReference type="Pfam" id="PF06395">
    <property type="entry name" value="CDC24"/>
    <property type="match status" value="1"/>
</dbReference>
<feature type="compositionally biased region" description="Pro residues" evidence="2">
    <location>
        <begin position="872"/>
        <end position="886"/>
    </location>
</feature>
<feature type="domain" description="DH" evidence="3">
    <location>
        <begin position="63"/>
        <end position="239"/>
    </location>
</feature>
<feature type="compositionally biased region" description="Polar residues" evidence="2">
    <location>
        <begin position="663"/>
        <end position="674"/>
    </location>
</feature>
<dbReference type="SMART" id="SM00666">
    <property type="entry name" value="PB1"/>
    <property type="match status" value="1"/>
</dbReference>
<dbReference type="GO" id="GO:0005634">
    <property type="term" value="C:nucleus"/>
    <property type="evidence" value="ECO:0007669"/>
    <property type="project" value="TreeGrafter"/>
</dbReference>
<proteinExistence type="predicted"/>
<dbReference type="InterPro" id="IPR053026">
    <property type="entry name" value="CDC42_GEF"/>
</dbReference>
<evidence type="ECO:0000259" key="4">
    <source>
        <dbReference type="PROSITE" id="PS51745"/>
    </source>
</evidence>
<evidence type="ECO:0000259" key="3">
    <source>
        <dbReference type="PROSITE" id="PS50010"/>
    </source>
</evidence>
<dbReference type="CDD" id="cd05992">
    <property type="entry name" value="PB1"/>
    <property type="match status" value="1"/>
</dbReference>
<dbReference type="InterPro" id="IPR001849">
    <property type="entry name" value="PH_domain"/>
</dbReference>
<feature type="coiled-coil region" evidence="1">
    <location>
        <begin position="219"/>
        <end position="253"/>
    </location>
</feature>
<dbReference type="Gene3D" id="1.20.900.10">
    <property type="entry name" value="Dbl homology (DH) domain"/>
    <property type="match status" value="1"/>
</dbReference>
<feature type="region of interest" description="Disordered" evidence="2">
    <location>
        <begin position="429"/>
        <end position="794"/>
    </location>
</feature>
<dbReference type="PANTHER" id="PTHR47339:SF1">
    <property type="entry name" value="CELL DIVISION CONTROL PROTEIN 24"/>
    <property type="match status" value="1"/>
</dbReference>
<keyword evidence="1" id="KW-0175">Coiled coil</keyword>
<feature type="compositionally biased region" description="Polar residues" evidence="2">
    <location>
        <begin position="391"/>
        <end position="403"/>
    </location>
</feature>
<dbReference type="SUPFAM" id="SSF54277">
    <property type="entry name" value="CAD &amp; PB1 domains"/>
    <property type="match status" value="1"/>
</dbReference>
<accession>A0AAD5X4V1</accession>
<dbReference type="SMART" id="SM00233">
    <property type="entry name" value="PH"/>
    <property type="match status" value="1"/>
</dbReference>
<dbReference type="GO" id="GO:0005085">
    <property type="term" value="F:guanyl-nucleotide exchange factor activity"/>
    <property type="evidence" value="ECO:0007669"/>
    <property type="project" value="InterPro"/>
</dbReference>
<dbReference type="Gene3D" id="3.10.20.90">
    <property type="entry name" value="Phosphatidylinositol 3-kinase Catalytic Subunit, Chain A, domain 1"/>
    <property type="match status" value="1"/>
</dbReference>
<feature type="domain" description="PB1" evidence="4">
    <location>
        <begin position="941"/>
        <end position="1031"/>
    </location>
</feature>
<feature type="compositionally biased region" description="Gly residues" evidence="2">
    <location>
        <begin position="569"/>
        <end position="586"/>
    </location>
</feature>
<dbReference type="PANTHER" id="PTHR47339">
    <property type="entry name" value="CELL DIVISION CONTROL PROTEIN 24"/>
    <property type="match status" value="1"/>
</dbReference>
<dbReference type="EMBL" id="JADGJD010000025">
    <property type="protein sequence ID" value="KAJ3056671.1"/>
    <property type="molecule type" value="Genomic_DNA"/>
</dbReference>
<dbReference type="Pfam" id="PF00564">
    <property type="entry name" value="PB1"/>
    <property type="match status" value="1"/>
</dbReference>
<sequence length="1031" mass="112627">MDLAMPEEDLFSISKIFDDNTNEFVKLVKTVQILADKIAQMGLLKPVPLPFALPASAELPTDNRGKLLAEMLNTERTYNQDLEKLHNYQKELQRHAAIPRPLMASLFANLPDLLDFERRFLFQMEATLALPAPEQRIGALFLQNESAFETEYIPFCGNYQLATTLATEEATLLQQASSEVDPVRGLPNYLIKPVQRICRYPLLLTELIKLSDPQTYGYMDELKEGLASVKRVVDKVNEEKRREENRMVKRELDDKIEDWKGLDPVTFGELLLHDKFPMASNDQDRDYHLFLFEGILLCCKDLGKKKKKKKDAMMEVTTYSLKGNIYVTSIAEVVDSSKPQNQHFLIKVFWRDGPNMESFALKCRNIEQVKLWKGRLDELLMQERMRKKSLADSNPYTSTTQLNPEIMGPSMYGASLGAANRYSIMEDYDDDYYDGPPSGPYDAHDPSSSQMPHHRRALSRGDSSYDAVSVSSGHSYNQGGWDNPPPMPNMQRSKSNPNNYYPPAASQNAGGYGPQGRKSTPAQPRGAGGFDYAPKSPRQRPVSSGSTLSGYGPGRVSPVPPMPNQYTNGYGGGEYGGDGGYGGGGQQTMSMYGGERSTSRAGNGRFGGDPTAPPPQMPLPPPPQFPPMTVTEPSPRHERPPGPPQSPLPTTPGSQWGHARRPSGQTYTAASQPPQGAYFDNFEDYIDDDEEEIVYDVRGQGGIGGVAPPNGPTRGGFPPSPPPSTPGSPHGRTRRQQSQVAPPPISTARSLYHGADDAYAPRSPADVGMHRPGQHLYGGEHPPRSSSHLASLRAHDGMYRSASVPDIFRATGPAPAPVQSNGSQAGYGGQWQYSSSAGNNGGYENGYQPPQYDLRSDSRGPGGRPYLNAPNGPLPPAPGGPTPMPMPRRANTAFPTVGSVNAAVAHPVPAPIQTGNLPFPPPPNTAPPTSAAPQSALAPSFIKVKTHFGDDVFVIAVPSRGCSFQELSSKIERKIRLCGANVPEGRRLRMRYRDEDGDFITVNNDDDVGLAFESSRNGVGGDKGVVNLFVQ</sequence>
<dbReference type="InterPro" id="IPR011993">
    <property type="entry name" value="PH-like_dom_sf"/>
</dbReference>
<dbReference type="SUPFAM" id="SSF50729">
    <property type="entry name" value="PH domain-like"/>
    <property type="match status" value="1"/>
</dbReference>
<dbReference type="PROSITE" id="PS51745">
    <property type="entry name" value="PB1"/>
    <property type="match status" value="1"/>
</dbReference>
<feature type="region of interest" description="Disordered" evidence="2">
    <location>
        <begin position="810"/>
        <end position="893"/>
    </location>
</feature>
<reference evidence="5" key="1">
    <citation type="submission" date="2020-05" db="EMBL/GenBank/DDBJ databases">
        <title>Phylogenomic resolution of chytrid fungi.</title>
        <authorList>
            <person name="Stajich J.E."/>
            <person name="Amses K."/>
            <person name="Simmons R."/>
            <person name="Seto K."/>
            <person name="Myers J."/>
            <person name="Bonds A."/>
            <person name="Quandt C.A."/>
            <person name="Barry K."/>
            <person name="Liu P."/>
            <person name="Grigoriev I."/>
            <person name="Longcore J.E."/>
            <person name="James T.Y."/>
        </authorList>
    </citation>
    <scope>NUCLEOTIDE SEQUENCE</scope>
    <source>
        <strain evidence="5">JEL0318</strain>
    </source>
</reference>
<dbReference type="CDD" id="cd13246">
    <property type="entry name" value="PH_Scd1"/>
    <property type="match status" value="1"/>
</dbReference>
<comment type="caution">
    <text evidence="5">The sequence shown here is derived from an EMBL/GenBank/DDBJ whole genome shotgun (WGS) entry which is preliminary data.</text>
</comment>
<dbReference type="GO" id="GO:0035556">
    <property type="term" value="P:intracellular signal transduction"/>
    <property type="evidence" value="ECO:0007669"/>
    <property type="project" value="InterPro"/>
</dbReference>
<dbReference type="InterPro" id="IPR001331">
    <property type="entry name" value="GDS_CDC24_CS"/>
</dbReference>
<feature type="region of interest" description="Disordered" evidence="2">
    <location>
        <begin position="387"/>
        <end position="409"/>
    </location>
</feature>
<dbReference type="PROSITE" id="PS00741">
    <property type="entry name" value="DH_1"/>
    <property type="match status" value="1"/>
</dbReference>